<evidence type="ECO:0000313" key="5">
    <source>
        <dbReference type="EMBL" id="CAB4952654.1"/>
    </source>
</evidence>
<gene>
    <name evidence="5" type="ORF">UFOPK3772_01650</name>
</gene>
<dbReference type="EMBL" id="CAFBNE010000049">
    <property type="protein sequence ID" value="CAB4952654.1"/>
    <property type="molecule type" value="Genomic_DNA"/>
</dbReference>
<dbReference type="Pfam" id="PF07729">
    <property type="entry name" value="FCD"/>
    <property type="match status" value="1"/>
</dbReference>
<dbReference type="Pfam" id="PF00392">
    <property type="entry name" value="GntR"/>
    <property type="match status" value="1"/>
</dbReference>
<dbReference type="PROSITE" id="PS50949">
    <property type="entry name" value="HTH_GNTR"/>
    <property type="match status" value="1"/>
</dbReference>
<keyword evidence="1" id="KW-0805">Transcription regulation</keyword>
<dbReference type="AlphaFoldDB" id="A0A6J7KFD5"/>
<dbReference type="InterPro" id="IPR036390">
    <property type="entry name" value="WH_DNA-bd_sf"/>
</dbReference>
<name>A0A6J7KFD5_9ZZZZ</name>
<keyword evidence="3" id="KW-0804">Transcription</keyword>
<evidence type="ECO:0000259" key="4">
    <source>
        <dbReference type="PROSITE" id="PS50949"/>
    </source>
</evidence>
<keyword evidence="2" id="KW-0238">DNA-binding</keyword>
<organism evidence="5">
    <name type="scientific">freshwater metagenome</name>
    <dbReference type="NCBI Taxonomy" id="449393"/>
    <lineage>
        <taxon>unclassified sequences</taxon>
        <taxon>metagenomes</taxon>
        <taxon>ecological metagenomes</taxon>
    </lineage>
</organism>
<dbReference type="InterPro" id="IPR011711">
    <property type="entry name" value="GntR_C"/>
</dbReference>
<dbReference type="Gene3D" id="1.20.120.530">
    <property type="entry name" value="GntR ligand-binding domain-like"/>
    <property type="match status" value="1"/>
</dbReference>
<dbReference type="GO" id="GO:0003677">
    <property type="term" value="F:DNA binding"/>
    <property type="evidence" value="ECO:0007669"/>
    <property type="project" value="UniProtKB-KW"/>
</dbReference>
<accession>A0A6J7KFD5</accession>
<dbReference type="GO" id="GO:0003700">
    <property type="term" value="F:DNA-binding transcription factor activity"/>
    <property type="evidence" value="ECO:0007669"/>
    <property type="project" value="InterPro"/>
</dbReference>
<sequence length="230" mass="25889">MAQVRNVSPIKQRHLWEQIADELRSSILTGDRSPGTRLITAELAEKWGVSRGPIREALMALENEGIVVSTRRHGTVVGSTSIVDLEEVLSVREAIETFSAMDVCNLGEGVTQTELRRLGDLLKRIDKEKDQGQLEAARNHDLDFHQALVDLAGNSRFTAIYRQMLSQNRHHVRAIDPSRWPLVGWKDMRAVHHAIFEAIVVGDAEAATAAIAEHYRRARWRATEPFPEMS</sequence>
<dbReference type="SUPFAM" id="SSF46785">
    <property type="entry name" value="Winged helix' DNA-binding domain"/>
    <property type="match status" value="1"/>
</dbReference>
<dbReference type="PANTHER" id="PTHR43537">
    <property type="entry name" value="TRANSCRIPTIONAL REGULATOR, GNTR FAMILY"/>
    <property type="match status" value="1"/>
</dbReference>
<dbReference type="InterPro" id="IPR008920">
    <property type="entry name" value="TF_FadR/GntR_C"/>
</dbReference>
<evidence type="ECO:0000256" key="3">
    <source>
        <dbReference type="ARBA" id="ARBA00023163"/>
    </source>
</evidence>
<dbReference type="PRINTS" id="PR00035">
    <property type="entry name" value="HTHGNTR"/>
</dbReference>
<protein>
    <submittedName>
        <fullName evidence="5">Unannotated protein</fullName>
    </submittedName>
</protein>
<dbReference type="InterPro" id="IPR000524">
    <property type="entry name" value="Tscrpt_reg_HTH_GntR"/>
</dbReference>
<dbReference type="PANTHER" id="PTHR43537:SF24">
    <property type="entry name" value="GLUCONATE OPERON TRANSCRIPTIONAL REPRESSOR"/>
    <property type="match status" value="1"/>
</dbReference>
<dbReference type="CDD" id="cd07377">
    <property type="entry name" value="WHTH_GntR"/>
    <property type="match status" value="1"/>
</dbReference>
<dbReference type="Gene3D" id="1.10.10.10">
    <property type="entry name" value="Winged helix-like DNA-binding domain superfamily/Winged helix DNA-binding domain"/>
    <property type="match status" value="1"/>
</dbReference>
<dbReference type="SMART" id="SM00345">
    <property type="entry name" value="HTH_GNTR"/>
    <property type="match status" value="1"/>
</dbReference>
<feature type="domain" description="HTH gntR-type" evidence="4">
    <location>
        <begin position="13"/>
        <end position="80"/>
    </location>
</feature>
<dbReference type="SUPFAM" id="SSF48008">
    <property type="entry name" value="GntR ligand-binding domain-like"/>
    <property type="match status" value="1"/>
</dbReference>
<evidence type="ECO:0000256" key="1">
    <source>
        <dbReference type="ARBA" id="ARBA00023015"/>
    </source>
</evidence>
<dbReference type="InterPro" id="IPR036388">
    <property type="entry name" value="WH-like_DNA-bd_sf"/>
</dbReference>
<reference evidence="5" key="1">
    <citation type="submission" date="2020-05" db="EMBL/GenBank/DDBJ databases">
        <authorList>
            <person name="Chiriac C."/>
            <person name="Salcher M."/>
            <person name="Ghai R."/>
            <person name="Kavagutti S V."/>
        </authorList>
    </citation>
    <scope>NUCLEOTIDE SEQUENCE</scope>
</reference>
<evidence type="ECO:0000256" key="2">
    <source>
        <dbReference type="ARBA" id="ARBA00023125"/>
    </source>
</evidence>
<proteinExistence type="predicted"/>
<dbReference type="SMART" id="SM00895">
    <property type="entry name" value="FCD"/>
    <property type="match status" value="1"/>
</dbReference>